<evidence type="ECO:0000259" key="6">
    <source>
        <dbReference type="Pfam" id="PF02782"/>
    </source>
</evidence>
<evidence type="ECO:0000256" key="4">
    <source>
        <dbReference type="RuleBase" id="RU003733"/>
    </source>
</evidence>
<reference evidence="7 8" key="1">
    <citation type="submission" date="2023-07" db="EMBL/GenBank/DDBJ databases">
        <title>Genomic Encyclopedia of Type Strains, Phase IV (KMG-IV): sequencing the most valuable type-strain genomes for metagenomic binning, comparative biology and taxonomic classification.</title>
        <authorList>
            <person name="Goeker M."/>
        </authorList>
    </citation>
    <scope>NUCLEOTIDE SEQUENCE [LARGE SCALE GENOMIC DNA]</scope>
    <source>
        <strain evidence="7 8">DSM 16980</strain>
    </source>
</reference>
<evidence type="ECO:0000313" key="7">
    <source>
        <dbReference type="EMBL" id="MDQ0204272.1"/>
    </source>
</evidence>
<evidence type="ECO:0000256" key="2">
    <source>
        <dbReference type="ARBA" id="ARBA00022679"/>
    </source>
</evidence>
<comment type="caution">
    <text evidence="7">The sequence shown here is derived from an EMBL/GenBank/DDBJ whole genome shotgun (WGS) entry which is preliminary data.</text>
</comment>
<gene>
    <name evidence="7" type="ORF">J2S01_002000</name>
</gene>
<protein>
    <submittedName>
        <fullName evidence="7">Xylulokinase</fullName>
        <ecNumber evidence="7">2.7.1.17</ecNumber>
    </submittedName>
</protein>
<comment type="similarity">
    <text evidence="1 4">Belongs to the FGGY kinase family.</text>
</comment>
<proteinExistence type="inferred from homology"/>
<dbReference type="RefSeq" id="WP_307224517.1">
    <property type="nucleotide sequence ID" value="NZ_CP116940.1"/>
</dbReference>
<evidence type="ECO:0000256" key="3">
    <source>
        <dbReference type="ARBA" id="ARBA00022777"/>
    </source>
</evidence>
<dbReference type="EC" id="2.7.1.17" evidence="7"/>
<evidence type="ECO:0000313" key="8">
    <source>
        <dbReference type="Proteomes" id="UP001239167"/>
    </source>
</evidence>
<dbReference type="InterPro" id="IPR018483">
    <property type="entry name" value="Carb_kinase_FGGY_CS"/>
</dbReference>
<sequence length="508" mass="56204">MGYLMGIDVGSTNYKVIACDYDGNFLSVSTRPGNTVYKENGWAELDPQKMWENIAACIKDVSDALSEDKCVGIGVAANGEDVLLDEAGYPVHPTIRWFDTRTDKIAEEWGRFGVDKVYDITGINPNPVAGITKLQWIMKNRPEAMKKAKYYIQIQGFISYKLTGTAKTSWTNACRTMAFDLRKRQWSEEIIEASGLPREIFVDPIRPGELVGCTTKKIKDITGLPEGTPVYAGGIDYACGTFATGIIKSGQMLDSTGTSEQIVAIVDEPKNDPEFIGKNFTSVSYVVDDKYYIMGMIVSSGGIFEWFKKEFKCASFEELIEEAEKQPIGSNGCMLMPYFSGRYSLGSDPCARGAFLGVTRASKRGDFVRAILEGLCFEMHSIIIEIEKMSGKNIDSIYAIGGATKSDFWLQMKADVTGIPVKSKQVPEAAALGAAMLAGLGAGIYKNSEDAVSKVAFPEKIYSPDAEKHIRYMQLYESLNSKMYPALIEFNKKVTEIQTKFLSLRRNL</sequence>
<dbReference type="PANTHER" id="PTHR43095">
    <property type="entry name" value="SUGAR KINASE"/>
    <property type="match status" value="1"/>
</dbReference>
<dbReference type="Pfam" id="PF02782">
    <property type="entry name" value="FGGY_C"/>
    <property type="match status" value="1"/>
</dbReference>
<dbReference type="Gene3D" id="3.30.420.40">
    <property type="match status" value="2"/>
</dbReference>
<dbReference type="GO" id="GO:0004856">
    <property type="term" value="F:D-xylulokinase activity"/>
    <property type="evidence" value="ECO:0007669"/>
    <property type="project" value="UniProtKB-EC"/>
</dbReference>
<evidence type="ECO:0000259" key="5">
    <source>
        <dbReference type="Pfam" id="PF00370"/>
    </source>
</evidence>
<keyword evidence="3 4" id="KW-0418">Kinase</keyword>
<feature type="domain" description="Carbohydrate kinase FGGY N-terminal" evidence="5">
    <location>
        <begin position="3"/>
        <end position="242"/>
    </location>
</feature>
<dbReference type="Pfam" id="PF00370">
    <property type="entry name" value="FGGY_N"/>
    <property type="match status" value="1"/>
</dbReference>
<dbReference type="InterPro" id="IPR000577">
    <property type="entry name" value="Carb_kinase_FGGY"/>
</dbReference>
<evidence type="ECO:0000256" key="1">
    <source>
        <dbReference type="ARBA" id="ARBA00009156"/>
    </source>
</evidence>
<dbReference type="InterPro" id="IPR043129">
    <property type="entry name" value="ATPase_NBD"/>
</dbReference>
<keyword evidence="8" id="KW-1185">Reference proteome</keyword>
<keyword evidence="2 4" id="KW-0808">Transferase</keyword>
<name>A0ABT9Y8Y9_9FIRM</name>
<dbReference type="InterPro" id="IPR018485">
    <property type="entry name" value="FGGY_C"/>
</dbReference>
<organism evidence="7 8">
    <name type="scientific">Pectinatus haikarae</name>
    <dbReference type="NCBI Taxonomy" id="349096"/>
    <lineage>
        <taxon>Bacteria</taxon>
        <taxon>Bacillati</taxon>
        <taxon>Bacillota</taxon>
        <taxon>Negativicutes</taxon>
        <taxon>Selenomonadales</taxon>
        <taxon>Selenomonadaceae</taxon>
        <taxon>Pectinatus</taxon>
    </lineage>
</organism>
<dbReference type="PIRSF" id="PIRSF000538">
    <property type="entry name" value="GlpK"/>
    <property type="match status" value="1"/>
</dbReference>
<accession>A0ABT9Y8Y9</accession>
<dbReference type="EMBL" id="JAUSUE010000014">
    <property type="protein sequence ID" value="MDQ0204272.1"/>
    <property type="molecule type" value="Genomic_DNA"/>
</dbReference>
<dbReference type="InterPro" id="IPR050406">
    <property type="entry name" value="FGGY_Carb_Kinase"/>
</dbReference>
<dbReference type="Proteomes" id="UP001239167">
    <property type="component" value="Unassembled WGS sequence"/>
</dbReference>
<dbReference type="SUPFAM" id="SSF53067">
    <property type="entry name" value="Actin-like ATPase domain"/>
    <property type="match status" value="2"/>
</dbReference>
<dbReference type="InterPro" id="IPR018484">
    <property type="entry name" value="FGGY_N"/>
</dbReference>
<feature type="domain" description="Carbohydrate kinase FGGY C-terminal" evidence="6">
    <location>
        <begin position="255"/>
        <end position="440"/>
    </location>
</feature>
<dbReference type="PROSITE" id="PS00445">
    <property type="entry name" value="FGGY_KINASES_2"/>
    <property type="match status" value="1"/>
</dbReference>
<dbReference type="PANTHER" id="PTHR43095:SF5">
    <property type="entry name" value="XYLULOSE KINASE"/>
    <property type="match status" value="1"/>
</dbReference>
<dbReference type="CDD" id="cd07773">
    <property type="entry name" value="ASKHA_NBD_FGGY_FK"/>
    <property type="match status" value="1"/>
</dbReference>